<gene>
    <name evidence="2" type="ORF">ACFQ1T_05775</name>
</gene>
<dbReference type="Gene3D" id="3.40.50.300">
    <property type="entry name" value="P-loop containing nucleotide triphosphate hydrolases"/>
    <property type="match status" value="1"/>
</dbReference>
<dbReference type="InterPro" id="IPR025669">
    <property type="entry name" value="AAA_dom"/>
</dbReference>
<name>A0ABW3GGC7_9PROT</name>
<dbReference type="PIRSF" id="PIRSF009320">
    <property type="entry name" value="Nuc_binding_HP_1000"/>
    <property type="match status" value="1"/>
</dbReference>
<dbReference type="CDD" id="cd02042">
    <property type="entry name" value="ParAB_family"/>
    <property type="match status" value="1"/>
</dbReference>
<proteinExistence type="predicted"/>
<evidence type="ECO:0000313" key="3">
    <source>
        <dbReference type="Proteomes" id="UP001597106"/>
    </source>
</evidence>
<dbReference type="Pfam" id="PF13614">
    <property type="entry name" value="AAA_31"/>
    <property type="match status" value="1"/>
</dbReference>
<protein>
    <submittedName>
        <fullName evidence="2">ParA family protein</fullName>
    </submittedName>
</protein>
<keyword evidence="3" id="KW-1185">Reference proteome</keyword>
<dbReference type="InterPro" id="IPR027417">
    <property type="entry name" value="P-loop_NTPase"/>
</dbReference>
<dbReference type="PANTHER" id="PTHR13696">
    <property type="entry name" value="P-LOOP CONTAINING NUCLEOSIDE TRIPHOSPHATE HYDROLASE"/>
    <property type="match status" value="1"/>
</dbReference>
<accession>A0ABW3GGC7</accession>
<dbReference type="InterPro" id="IPR050678">
    <property type="entry name" value="DNA_Partitioning_ATPase"/>
</dbReference>
<dbReference type="EMBL" id="JBHTJW010000002">
    <property type="protein sequence ID" value="MFD0929284.1"/>
    <property type="molecule type" value="Genomic_DNA"/>
</dbReference>
<evidence type="ECO:0000313" key="2">
    <source>
        <dbReference type="EMBL" id="MFD0929284.1"/>
    </source>
</evidence>
<dbReference type="RefSeq" id="WP_379074732.1">
    <property type="nucleotide sequence ID" value="NZ_JBHTJW010000002.1"/>
</dbReference>
<dbReference type="PANTHER" id="PTHR13696:SF52">
    <property type="entry name" value="PARA FAMILY PROTEIN CT_582"/>
    <property type="match status" value="1"/>
</dbReference>
<dbReference type="SUPFAM" id="SSF52540">
    <property type="entry name" value="P-loop containing nucleoside triphosphate hydrolases"/>
    <property type="match status" value="1"/>
</dbReference>
<feature type="domain" description="AAA" evidence="1">
    <location>
        <begin position="3"/>
        <end position="176"/>
    </location>
</feature>
<reference evidence="3" key="1">
    <citation type="journal article" date="2019" name="Int. J. Syst. Evol. Microbiol.">
        <title>The Global Catalogue of Microorganisms (GCM) 10K type strain sequencing project: providing services to taxonomists for standard genome sequencing and annotation.</title>
        <authorList>
            <consortium name="The Broad Institute Genomics Platform"/>
            <consortium name="The Broad Institute Genome Sequencing Center for Infectious Disease"/>
            <person name="Wu L."/>
            <person name="Ma J."/>
        </authorList>
    </citation>
    <scope>NUCLEOTIDE SEQUENCE [LARGE SCALE GENOMIC DNA]</scope>
    <source>
        <strain evidence="3">CCUG 59685</strain>
    </source>
</reference>
<evidence type="ECO:0000259" key="1">
    <source>
        <dbReference type="Pfam" id="PF13614"/>
    </source>
</evidence>
<comment type="caution">
    <text evidence="2">The sequence shown here is derived from an EMBL/GenBank/DDBJ whole genome shotgun (WGS) entry which is preliminary data.</text>
</comment>
<sequence length="264" mass="29188">MLKIAILNQKAGVGATTTALNLAAAYQRKQRPALLLDMDPQARLTEIYKHTGLNVQSSLLDFYERGTAVANLVQPLRNGLQVITANHALSKLDSQFGRGPATLSKLNAGLGTLAQQQPALTVVMDCCPYMGVISLSAVFASDLVVVPVTTDYLSIHSAVRMDKALNALQPVLKRKIARRYLLTRAESRKSMTTEVEQEMRRLFGQELLMTKIGEHAALSESLRMGQHVFEYDAQSAAAHDYLALYFELQDVFRQLNRQPMATLV</sequence>
<dbReference type="Proteomes" id="UP001597106">
    <property type="component" value="Unassembled WGS sequence"/>
</dbReference>
<organism evidence="2 3">
    <name type="scientific">Methylophilus glucosoxydans</name>
    <dbReference type="NCBI Taxonomy" id="752553"/>
    <lineage>
        <taxon>Bacteria</taxon>
        <taxon>Pseudomonadati</taxon>
        <taxon>Pseudomonadota</taxon>
        <taxon>Betaproteobacteria</taxon>
        <taxon>Nitrosomonadales</taxon>
        <taxon>Methylophilaceae</taxon>
        <taxon>Methylophilus</taxon>
    </lineage>
</organism>